<protein>
    <submittedName>
        <fullName evidence="2">Uncharacterized protein</fullName>
    </submittedName>
</protein>
<proteinExistence type="predicted"/>
<organism evidence="2">
    <name type="scientific">Roseihalotalea indica</name>
    <dbReference type="NCBI Taxonomy" id="2867963"/>
    <lineage>
        <taxon>Bacteria</taxon>
        <taxon>Pseudomonadati</taxon>
        <taxon>Bacteroidota</taxon>
        <taxon>Cytophagia</taxon>
        <taxon>Cytophagales</taxon>
        <taxon>Catalimonadaceae</taxon>
        <taxon>Roseihalotalea</taxon>
    </lineage>
</organism>
<reference evidence="2" key="1">
    <citation type="journal article" date="2023" name="Comput. Struct. Biotechnol. J.">
        <title>Discovery of a novel marine Bacteroidetes with a rich repertoire of carbohydrate-active enzymes.</title>
        <authorList>
            <person name="Chen B."/>
            <person name="Liu G."/>
            <person name="Chen Q."/>
            <person name="Wang H."/>
            <person name="Liu L."/>
            <person name="Tang K."/>
        </authorList>
    </citation>
    <scope>NUCLEOTIDE SEQUENCE</scope>
    <source>
        <strain evidence="2">TK19036</strain>
    </source>
</reference>
<dbReference type="AlphaFoldDB" id="A0AA49GL08"/>
<evidence type="ECO:0000256" key="1">
    <source>
        <dbReference type="SAM" id="SignalP"/>
    </source>
</evidence>
<feature type="chain" id="PRO_5041467828" evidence="1">
    <location>
        <begin position="23"/>
        <end position="207"/>
    </location>
</feature>
<feature type="signal peptide" evidence="1">
    <location>
        <begin position="1"/>
        <end position="22"/>
    </location>
</feature>
<accession>A0AA49GL08</accession>
<dbReference type="EMBL" id="CP120682">
    <property type="protein sequence ID" value="WKN36242.1"/>
    <property type="molecule type" value="Genomic_DNA"/>
</dbReference>
<reference evidence="2" key="2">
    <citation type="journal article" date="2024" name="Antonie Van Leeuwenhoek">
        <title>Roseihalotalea indica gen. nov., sp. nov., a halophilic Bacteroidetes from mesopelagic Southwest Indian Ocean with higher carbohydrate metabolic potential.</title>
        <authorList>
            <person name="Chen B."/>
            <person name="Zhang M."/>
            <person name="Lin D."/>
            <person name="Ye J."/>
            <person name="Tang K."/>
        </authorList>
    </citation>
    <scope>NUCLEOTIDE SEQUENCE</scope>
    <source>
        <strain evidence="2">TK19036</strain>
    </source>
</reference>
<name>A0AA49GL08_9BACT</name>
<evidence type="ECO:0000313" key="2">
    <source>
        <dbReference type="EMBL" id="WKN36242.1"/>
    </source>
</evidence>
<sequence>MKKFFISNILILIALTTTYAQYFPSEVWHEGKLTTMDGDTFRGKIKYNLEADVIQLSTNNTIKTYSAQKILFFEVFDAEYGRYREFYALPYQVSQNYKTPMLFEVLYENTMTLLCREEMVQETIPVYGYYSYYGNRYATRYRLNYNYYFLDQDGNIQYYSQKKDDLYEVLDKNKPEVEKYMKKNKLKTDRQRDLVRITAYYNSLLNS</sequence>
<keyword evidence="1" id="KW-0732">Signal</keyword>
<gene>
    <name evidence="2" type="ORF">K4G66_28155</name>
</gene>